<comment type="caution">
    <text evidence="1">The sequence shown here is derived from an EMBL/GenBank/DDBJ whole genome shotgun (WGS) entry which is preliminary data.</text>
</comment>
<dbReference type="RefSeq" id="WP_406794663.1">
    <property type="nucleotide sequence ID" value="NZ_JBJHZX010000067.1"/>
</dbReference>
<name>A0ABW8SRV7_9CLOT</name>
<accession>A0ABW8SRV7</accession>
<keyword evidence="2" id="KW-1185">Reference proteome</keyword>
<proteinExistence type="predicted"/>
<dbReference type="Proteomes" id="UP001623660">
    <property type="component" value="Unassembled WGS sequence"/>
</dbReference>
<dbReference type="EMBL" id="JBJHZX010000067">
    <property type="protein sequence ID" value="MFL0198553.1"/>
    <property type="molecule type" value="Genomic_DNA"/>
</dbReference>
<evidence type="ECO:0000313" key="2">
    <source>
        <dbReference type="Proteomes" id="UP001623660"/>
    </source>
</evidence>
<protein>
    <submittedName>
        <fullName evidence="1">Uncharacterized protein</fullName>
    </submittedName>
</protein>
<sequence length="72" mass="8394">MAVVKAVSFHPDVIKYGLKVSEELFGNNFSIFVTFLICSYRKNQPEFNLKENKELGEELEGLFRGIKKNFKY</sequence>
<gene>
    <name evidence="1" type="ORF">ACJDU8_23795</name>
</gene>
<evidence type="ECO:0000313" key="1">
    <source>
        <dbReference type="EMBL" id="MFL0198553.1"/>
    </source>
</evidence>
<reference evidence="1 2" key="1">
    <citation type="submission" date="2024-11" db="EMBL/GenBank/DDBJ databases">
        <authorList>
            <person name="Heng Y.C."/>
            <person name="Lim A.C.H."/>
            <person name="Lee J.K.Y."/>
            <person name="Kittelmann S."/>
        </authorList>
    </citation>
    <scope>NUCLEOTIDE SEQUENCE [LARGE SCALE GENOMIC DNA]</scope>
    <source>
        <strain evidence="1 2">WILCCON 0269</strain>
    </source>
</reference>
<organism evidence="1 2">
    <name type="scientific">Candidatus Clostridium eludens</name>
    <dbReference type="NCBI Taxonomy" id="3381663"/>
    <lineage>
        <taxon>Bacteria</taxon>
        <taxon>Bacillati</taxon>
        <taxon>Bacillota</taxon>
        <taxon>Clostridia</taxon>
        <taxon>Eubacteriales</taxon>
        <taxon>Clostridiaceae</taxon>
        <taxon>Clostridium</taxon>
    </lineage>
</organism>